<proteinExistence type="predicted"/>
<accession>A0ABS3Q9U0</accession>
<organism evidence="1 2">
    <name type="scientific">Hymenobacter negativus</name>
    <dbReference type="NCBI Taxonomy" id="2795026"/>
    <lineage>
        <taxon>Bacteria</taxon>
        <taxon>Pseudomonadati</taxon>
        <taxon>Bacteroidota</taxon>
        <taxon>Cytophagia</taxon>
        <taxon>Cytophagales</taxon>
        <taxon>Hymenobacteraceae</taxon>
        <taxon>Hymenobacter</taxon>
    </lineage>
</organism>
<dbReference type="EMBL" id="JAGETZ010000001">
    <property type="protein sequence ID" value="MBO2007927.1"/>
    <property type="molecule type" value="Genomic_DNA"/>
</dbReference>
<keyword evidence="2" id="KW-1185">Reference proteome</keyword>
<name>A0ABS3Q9U0_9BACT</name>
<sequence length="133" mass="15561">MRLYFENPVGRLMEHPDGYALVQYNAGSRDFTSFQAFLTHTHQLLRRHGWHKLLADQRAMLPFTEQERHWLGNEWLTRSTGDGYALYGAVVVPGNEYARQTLNLVMAEVQQSPYTYRLFEGEEEAVSWLRDLP</sequence>
<comment type="caution">
    <text evidence="1">The sequence shown here is derived from an EMBL/GenBank/DDBJ whole genome shotgun (WGS) entry which is preliminary data.</text>
</comment>
<gene>
    <name evidence="1" type="ORF">J4E00_02625</name>
</gene>
<dbReference type="RefSeq" id="WP_208173451.1">
    <property type="nucleotide sequence ID" value="NZ_JAGETZ010000001.1"/>
</dbReference>
<evidence type="ECO:0008006" key="3">
    <source>
        <dbReference type="Google" id="ProtNLM"/>
    </source>
</evidence>
<evidence type="ECO:0000313" key="2">
    <source>
        <dbReference type="Proteomes" id="UP000664369"/>
    </source>
</evidence>
<reference evidence="1 2" key="1">
    <citation type="submission" date="2021-03" db="EMBL/GenBank/DDBJ databases">
        <authorList>
            <person name="Kim M.K."/>
        </authorList>
    </citation>
    <scope>NUCLEOTIDE SEQUENCE [LARGE SCALE GENOMIC DNA]</scope>
    <source>
        <strain evidence="1 2">BT442</strain>
    </source>
</reference>
<dbReference type="Proteomes" id="UP000664369">
    <property type="component" value="Unassembled WGS sequence"/>
</dbReference>
<protein>
    <recommendedName>
        <fullName evidence="3">STAS/SEC14 domain-containing protein</fullName>
    </recommendedName>
</protein>
<evidence type="ECO:0000313" key="1">
    <source>
        <dbReference type="EMBL" id="MBO2007927.1"/>
    </source>
</evidence>